<feature type="domain" description="HTH cro/C1-type" evidence="1">
    <location>
        <begin position="22"/>
        <end position="67"/>
    </location>
</feature>
<name>A0A2P6ASB0_9GAMM</name>
<dbReference type="Proteomes" id="UP000243900">
    <property type="component" value="Unassembled WGS sequence"/>
</dbReference>
<organism evidence="2 3">
    <name type="scientific">Amnimonas aquatica</name>
    <dbReference type="NCBI Taxonomy" id="2094561"/>
    <lineage>
        <taxon>Bacteria</taxon>
        <taxon>Pseudomonadati</taxon>
        <taxon>Pseudomonadota</taxon>
        <taxon>Gammaproteobacteria</taxon>
        <taxon>Moraxellales</taxon>
        <taxon>Moraxellaceae</taxon>
        <taxon>Amnimonas</taxon>
    </lineage>
</organism>
<dbReference type="GO" id="GO:0003677">
    <property type="term" value="F:DNA binding"/>
    <property type="evidence" value="ECO:0007669"/>
    <property type="project" value="InterPro"/>
</dbReference>
<dbReference type="AlphaFoldDB" id="A0A2P6ASB0"/>
<proteinExistence type="predicted"/>
<dbReference type="CDD" id="cd00093">
    <property type="entry name" value="HTH_XRE"/>
    <property type="match status" value="1"/>
</dbReference>
<accession>A0A2P6ASB0</accession>
<dbReference type="PROSITE" id="PS50943">
    <property type="entry name" value="HTH_CROC1"/>
    <property type="match status" value="1"/>
</dbReference>
<reference evidence="3" key="1">
    <citation type="submission" date="2018-02" db="EMBL/GenBank/DDBJ databases">
        <title>Genome sequencing of Solimonas sp. HR-BB.</title>
        <authorList>
            <person name="Lee Y."/>
            <person name="Jeon C.O."/>
        </authorList>
    </citation>
    <scope>NUCLEOTIDE SEQUENCE [LARGE SCALE GENOMIC DNA]</scope>
    <source>
        <strain evidence="3">HR-E</strain>
    </source>
</reference>
<dbReference type="EMBL" id="PTQZ01000126">
    <property type="protein sequence ID" value="PQA41821.1"/>
    <property type="molecule type" value="Genomic_DNA"/>
</dbReference>
<evidence type="ECO:0000313" key="3">
    <source>
        <dbReference type="Proteomes" id="UP000243900"/>
    </source>
</evidence>
<dbReference type="OrthoDB" id="9805309at2"/>
<keyword evidence="3" id="KW-1185">Reference proteome</keyword>
<dbReference type="RefSeq" id="WP_105192402.1">
    <property type="nucleotide sequence ID" value="NZ_PTQZ01000126.1"/>
</dbReference>
<comment type="caution">
    <text evidence="2">The sequence shown here is derived from an EMBL/GenBank/DDBJ whole genome shotgun (WGS) entry which is preliminary data.</text>
</comment>
<sequence length="78" mass="8742">MIRFRLRERMADLSFREGRVVSLLEVAEATGLARSTLNRIANVRGYSTSTDVIDKLCSYFGCSVADLVEHLSDEDLTT</sequence>
<gene>
    <name evidence="2" type="ORF">C5O18_06110</name>
</gene>
<evidence type="ECO:0000259" key="1">
    <source>
        <dbReference type="PROSITE" id="PS50943"/>
    </source>
</evidence>
<protein>
    <submittedName>
        <fullName evidence="2">Transcriptional regulator</fullName>
    </submittedName>
</protein>
<dbReference type="Gene3D" id="1.10.260.40">
    <property type="entry name" value="lambda repressor-like DNA-binding domains"/>
    <property type="match status" value="1"/>
</dbReference>
<dbReference type="InterPro" id="IPR001387">
    <property type="entry name" value="Cro/C1-type_HTH"/>
</dbReference>
<evidence type="ECO:0000313" key="2">
    <source>
        <dbReference type="EMBL" id="PQA41821.1"/>
    </source>
</evidence>
<dbReference type="InterPro" id="IPR010982">
    <property type="entry name" value="Lambda_DNA-bd_dom_sf"/>
</dbReference>
<dbReference type="SMART" id="SM00530">
    <property type="entry name" value="HTH_XRE"/>
    <property type="match status" value="1"/>
</dbReference>
<dbReference type="SUPFAM" id="SSF47413">
    <property type="entry name" value="lambda repressor-like DNA-binding domains"/>
    <property type="match status" value="1"/>
</dbReference>
<dbReference type="Pfam" id="PF13443">
    <property type="entry name" value="HTH_26"/>
    <property type="match status" value="1"/>
</dbReference>